<dbReference type="Proteomes" id="UP000293568">
    <property type="component" value="Chromosome"/>
</dbReference>
<dbReference type="RefSeq" id="WP_129438889.1">
    <property type="nucleotide sequence ID" value="NZ_CP035492.1"/>
</dbReference>
<proteinExistence type="predicted"/>
<feature type="transmembrane region" description="Helical" evidence="1">
    <location>
        <begin position="58"/>
        <end position="81"/>
    </location>
</feature>
<dbReference type="EMBL" id="CP035492">
    <property type="protein sequence ID" value="QAY65890.1"/>
    <property type="molecule type" value="Genomic_DNA"/>
</dbReference>
<keyword evidence="1" id="KW-1133">Transmembrane helix</keyword>
<protein>
    <submittedName>
        <fullName evidence="2">Uncharacterized protein</fullName>
    </submittedName>
</protein>
<dbReference type="AlphaFoldDB" id="A0A4P6ES25"/>
<organism evidence="2 3">
    <name type="scientific">Paenibacillus protaetiae</name>
    <dbReference type="NCBI Taxonomy" id="2509456"/>
    <lineage>
        <taxon>Bacteria</taxon>
        <taxon>Bacillati</taxon>
        <taxon>Bacillota</taxon>
        <taxon>Bacilli</taxon>
        <taxon>Bacillales</taxon>
        <taxon>Paenibacillaceae</taxon>
        <taxon>Paenibacillus</taxon>
    </lineage>
</organism>
<keyword evidence="1" id="KW-0812">Transmembrane</keyword>
<evidence type="ECO:0000313" key="3">
    <source>
        <dbReference type="Proteomes" id="UP000293568"/>
    </source>
</evidence>
<evidence type="ECO:0000313" key="2">
    <source>
        <dbReference type="EMBL" id="QAY65890.1"/>
    </source>
</evidence>
<dbReference type="OrthoDB" id="2615626at2"/>
<sequence>MNMKHTQRSYRRLFLLLFLLGAFVLFSMPTMMIGDKETVSSRPHLVHDLPNSMKAVKRVAPSPASKLLLMAALLAVLFRWISFPRFYSKTPECALLSAIFLQRLRSLLMPLKLTTSYSRV</sequence>
<keyword evidence="3" id="KW-1185">Reference proteome</keyword>
<evidence type="ECO:0000256" key="1">
    <source>
        <dbReference type="SAM" id="Phobius"/>
    </source>
</evidence>
<name>A0A4P6ES25_9BACL</name>
<accession>A0A4P6ES25</accession>
<dbReference type="KEGG" id="pprt:ET464_05330"/>
<keyword evidence="1" id="KW-0472">Membrane</keyword>
<reference evidence="2 3" key="1">
    <citation type="submission" date="2019-01" db="EMBL/GenBank/DDBJ databases">
        <title>Genome sequencing of strain FW100M-2.</title>
        <authorList>
            <person name="Heo J."/>
            <person name="Kim S.-J."/>
            <person name="Kim J.-S."/>
            <person name="Hong S.-B."/>
            <person name="Kwon S.-W."/>
        </authorList>
    </citation>
    <scope>NUCLEOTIDE SEQUENCE [LARGE SCALE GENOMIC DNA]</scope>
    <source>
        <strain evidence="2 3">FW100M-2</strain>
    </source>
</reference>
<gene>
    <name evidence="2" type="ORF">ET464_05330</name>
</gene>